<feature type="transmembrane region" description="Helical" evidence="1">
    <location>
        <begin position="23"/>
        <end position="44"/>
    </location>
</feature>
<evidence type="ECO:0000313" key="2">
    <source>
        <dbReference type="EMBL" id="NLA56162.1"/>
    </source>
</evidence>
<keyword evidence="1" id="KW-0472">Membrane</keyword>
<evidence type="ECO:0000313" key="3">
    <source>
        <dbReference type="Proteomes" id="UP000557899"/>
    </source>
</evidence>
<sequence>GYGNANAEFRTGTVRQIAAFHNLLAFAFNSVIIALLITVALPAIL</sequence>
<accession>A0A7X6SVU3</accession>
<reference evidence="2 3" key="1">
    <citation type="journal article" date="2020" name="Biotechnol. Biofuels">
        <title>New insights from the biogas microbiome by comprehensive genome-resolved metagenomics of nearly 1600 species originating from multiple anaerobic digesters.</title>
        <authorList>
            <person name="Campanaro S."/>
            <person name="Treu L."/>
            <person name="Rodriguez-R L.M."/>
            <person name="Kovalovszki A."/>
            <person name="Ziels R.M."/>
            <person name="Maus I."/>
            <person name="Zhu X."/>
            <person name="Kougias P.G."/>
            <person name="Basile A."/>
            <person name="Luo G."/>
            <person name="Schluter A."/>
            <person name="Konstantinidis K.T."/>
            <person name="Angelidaki I."/>
        </authorList>
    </citation>
    <scope>NUCLEOTIDE SEQUENCE [LARGE SCALE GENOMIC DNA]</scope>
    <source>
        <strain evidence="2">AS15tlH2ME_198</strain>
    </source>
</reference>
<keyword evidence="1" id="KW-0812">Transmembrane</keyword>
<comment type="caution">
    <text evidence="2">The sequence shown here is derived from an EMBL/GenBank/DDBJ whole genome shotgun (WGS) entry which is preliminary data.</text>
</comment>
<dbReference type="EMBL" id="JAAZHI010000157">
    <property type="protein sequence ID" value="NLA56162.1"/>
    <property type="molecule type" value="Genomic_DNA"/>
</dbReference>
<dbReference type="Proteomes" id="UP000557899">
    <property type="component" value="Unassembled WGS sequence"/>
</dbReference>
<name>A0A7X6SVU3_9CORY</name>
<protein>
    <recommendedName>
        <fullName evidence="4">DUF1345 domain-containing protein</fullName>
    </recommendedName>
</protein>
<evidence type="ECO:0000256" key="1">
    <source>
        <dbReference type="SAM" id="Phobius"/>
    </source>
</evidence>
<keyword evidence="1" id="KW-1133">Transmembrane helix</keyword>
<organism evidence="2 3">
    <name type="scientific">Corynebacterium humireducens</name>
    <dbReference type="NCBI Taxonomy" id="1223514"/>
    <lineage>
        <taxon>Bacteria</taxon>
        <taxon>Bacillati</taxon>
        <taxon>Actinomycetota</taxon>
        <taxon>Actinomycetes</taxon>
        <taxon>Mycobacteriales</taxon>
        <taxon>Corynebacteriaceae</taxon>
        <taxon>Corynebacterium</taxon>
    </lineage>
</organism>
<feature type="non-terminal residue" evidence="2">
    <location>
        <position position="1"/>
    </location>
</feature>
<evidence type="ECO:0008006" key="4">
    <source>
        <dbReference type="Google" id="ProtNLM"/>
    </source>
</evidence>
<gene>
    <name evidence="2" type="ORF">GX859_07685</name>
</gene>
<proteinExistence type="predicted"/>
<dbReference type="AlphaFoldDB" id="A0A7X6SVU3"/>